<keyword evidence="4" id="KW-0812">Transmembrane</keyword>
<dbReference type="SUPFAM" id="SSF53850">
    <property type="entry name" value="Periplasmic binding protein-like II"/>
    <property type="match status" value="1"/>
</dbReference>
<reference evidence="5 6" key="1">
    <citation type="submission" date="2020-08" db="EMBL/GenBank/DDBJ databases">
        <title>Sequencing the genomes of 1000 actinobacteria strains.</title>
        <authorList>
            <person name="Klenk H.-P."/>
        </authorList>
    </citation>
    <scope>NUCLEOTIDE SEQUENCE [LARGE SCALE GENOMIC DNA]</scope>
    <source>
        <strain evidence="5 6">DSM 43149</strain>
    </source>
</reference>
<evidence type="ECO:0000256" key="2">
    <source>
        <dbReference type="ARBA" id="ARBA00022448"/>
    </source>
</evidence>
<dbReference type="GO" id="GO:1901982">
    <property type="term" value="F:maltose binding"/>
    <property type="evidence" value="ECO:0007669"/>
    <property type="project" value="TreeGrafter"/>
</dbReference>
<accession>A0A7W7MRP3</accession>
<keyword evidence="2" id="KW-0813">Transport</keyword>
<dbReference type="GO" id="GO:0055052">
    <property type="term" value="C:ATP-binding cassette (ABC) transporter complex, substrate-binding subunit-containing"/>
    <property type="evidence" value="ECO:0007669"/>
    <property type="project" value="TreeGrafter"/>
</dbReference>
<dbReference type="Gene3D" id="3.40.190.10">
    <property type="entry name" value="Periplasmic binding protein-like II"/>
    <property type="match status" value="2"/>
</dbReference>
<name>A0A7W7MRP3_9ACTN</name>
<sequence>MSSFLTALRRLLPYATASLVGAVAITVSMVYLPQAGKRTAPSATAAAAVPALPAGVKLVIISGKDPSGVRQELVDEWNAENPQAPAHLREVDGDTGRQRLDIRTALKDGSAAIAVLDSVHLSEFAAQRDDGTEGLLAELKSDGTLTNGFLAGPLATCYWKERLYGLPFNTDVGLLFSADGTPEPQSWTELTDSARASANRKQIALQLGPNEAFVVNVLEQMLAEDTTILNPTGTGNVVRLDKWEAALEPLRDAHARGLIVDSESEDASTYAFTKGEVRYMRNWPSQFKKIDGRPGVRRLFGPGVLGGQNLVLSRTTPYYQQSLELLKFLTNSASQERLFRVGGFAPTRRTTYTMQAVKDDVPYAAELLAAVEEARPRPITPKYEQVSRLILNNLRPAVLDGRRIDDSFERDMAEALHE</sequence>
<evidence type="ECO:0000256" key="3">
    <source>
        <dbReference type="ARBA" id="ARBA00022729"/>
    </source>
</evidence>
<comment type="similarity">
    <text evidence="1">Belongs to the bacterial solute-binding protein 1 family.</text>
</comment>
<protein>
    <submittedName>
        <fullName evidence="5">Multiple sugar transport system substrate-binding protein</fullName>
    </submittedName>
</protein>
<dbReference type="EMBL" id="JACHNH010000001">
    <property type="protein sequence ID" value="MBB4764481.1"/>
    <property type="molecule type" value="Genomic_DNA"/>
</dbReference>
<keyword evidence="6" id="KW-1185">Reference proteome</keyword>
<dbReference type="GO" id="GO:0042956">
    <property type="term" value="P:maltodextrin transmembrane transport"/>
    <property type="evidence" value="ECO:0007669"/>
    <property type="project" value="TreeGrafter"/>
</dbReference>
<dbReference type="PANTHER" id="PTHR30061">
    <property type="entry name" value="MALTOSE-BINDING PERIPLASMIC PROTEIN"/>
    <property type="match status" value="1"/>
</dbReference>
<keyword evidence="4" id="KW-1133">Transmembrane helix</keyword>
<dbReference type="InterPro" id="IPR006059">
    <property type="entry name" value="SBP"/>
</dbReference>
<dbReference type="GO" id="GO:0015768">
    <property type="term" value="P:maltose transport"/>
    <property type="evidence" value="ECO:0007669"/>
    <property type="project" value="TreeGrafter"/>
</dbReference>
<dbReference type="AlphaFoldDB" id="A0A7W7MRP3"/>
<keyword evidence="4" id="KW-0472">Membrane</keyword>
<dbReference type="RefSeq" id="WP_184995669.1">
    <property type="nucleotide sequence ID" value="NZ_BOMK01000027.1"/>
</dbReference>
<dbReference type="Proteomes" id="UP000578112">
    <property type="component" value="Unassembled WGS sequence"/>
</dbReference>
<proteinExistence type="inferred from homology"/>
<organism evidence="5 6">
    <name type="scientific">Actinoplanes digitatis</name>
    <dbReference type="NCBI Taxonomy" id="1868"/>
    <lineage>
        <taxon>Bacteria</taxon>
        <taxon>Bacillati</taxon>
        <taxon>Actinomycetota</taxon>
        <taxon>Actinomycetes</taxon>
        <taxon>Micromonosporales</taxon>
        <taxon>Micromonosporaceae</taxon>
        <taxon>Actinoplanes</taxon>
    </lineage>
</organism>
<keyword evidence="3" id="KW-0732">Signal</keyword>
<dbReference type="Pfam" id="PF13416">
    <property type="entry name" value="SBP_bac_8"/>
    <property type="match status" value="1"/>
</dbReference>
<gene>
    <name evidence="5" type="ORF">BJ971_005037</name>
</gene>
<evidence type="ECO:0000256" key="4">
    <source>
        <dbReference type="SAM" id="Phobius"/>
    </source>
</evidence>
<comment type="caution">
    <text evidence="5">The sequence shown here is derived from an EMBL/GenBank/DDBJ whole genome shotgun (WGS) entry which is preliminary data.</text>
</comment>
<evidence type="ECO:0000313" key="6">
    <source>
        <dbReference type="Proteomes" id="UP000578112"/>
    </source>
</evidence>
<dbReference type="PANTHER" id="PTHR30061:SF50">
    <property type="entry name" value="MALTOSE_MALTODEXTRIN-BINDING PERIPLASMIC PROTEIN"/>
    <property type="match status" value="1"/>
</dbReference>
<feature type="transmembrane region" description="Helical" evidence="4">
    <location>
        <begin position="12"/>
        <end position="32"/>
    </location>
</feature>
<evidence type="ECO:0000313" key="5">
    <source>
        <dbReference type="EMBL" id="MBB4764481.1"/>
    </source>
</evidence>
<evidence type="ECO:0000256" key="1">
    <source>
        <dbReference type="ARBA" id="ARBA00008520"/>
    </source>
</evidence>
<keyword evidence="5" id="KW-0762">Sugar transport</keyword>